<evidence type="ECO:0000259" key="2">
    <source>
        <dbReference type="Pfam" id="PF03108"/>
    </source>
</evidence>
<dbReference type="EMBL" id="CP136891">
    <property type="protein sequence ID" value="WOK97555.1"/>
    <property type="molecule type" value="Genomic_DNA"/>
</dbReference>
<evidence type="ECO:0000313" key="4">
    <source>
        <dbReference type="Proteomes" id="UP001327560"/>
    </source>
</evidence>
<name>A0AAQ3Q5S9_9LILI</name>
<dbReference type="Pfam" id="PF03108">
    <property type="entry name" value="DBD_Tnp_Mut"/>
    <property type="match status" value="1"/>
</dbReference>
<dbReference type="Proteomes" id="UP001327560">
    <property type="component" value="Chromosome 2"/>
</dbReference>
<feature type="compositionally biased region" description="Polar residues" evidence="1">
    <location>
        <begin position="1"/>
        <end position="16"/>
    </location>
</feature>
<proteinExistence type="predicted"/>
<gene>
    <name evidence="3" type="ORF">Cni_G06263</name>
</gene>
<keyword evidence="4" id="KW-1185">Reference proteome</keyword>
<feature type="compositionally biased region" description="Acidic residues" evidence="1">
    <location>
        <begin position="44"/>
        <end position="72"/>
    </location>
</feature>
<dbReference type="InterPro" id="IPR004332">
    <property type="entry name" value="Transposase_MuDR"/>
</dbReference>
<protein>
    <recommendedName>
        <fullName evidence="2">Transposase MuDR plant domain-containing protein</fullName>
    </recommendedName>
</protein>
<evidence type="ECO:0000313" key="3">
    <source>
        <dbReference type="EMBL" id="WOK97555.1"/>
    </source>
</evidence>
<dbReference type="PANTHER" id="PTHR31973:SF187">
    <property type="entry name" value="MUTATOR TRANSPOSASE MUDRA PROTEIN"/>
    <property type="match status" value="1"/>
</dbReference>
<sequence length="276" mass="31654">MLTSMDQTLAPTNNVASEEEGVHSEGDVVISESDNEWYQNVEHDENEGDSESDLDYVDEEEMHDGSESDELDESYDGIVNVNSNEDRQEIYIDRVMRGKTFESVADGRVQLEKGLLFLDVNEFREALEDYTIQEGFEIQRIKNKKARVTARCAIDGCTWCIHASPTPDGVTYKIKTYNPDHNCIRTTRNSNASSTWIAKKLQSKLVADPEMSYCSMKAELLEKYGLESTNNMQLYRTRRNVKEENQGNHAKSYDKLPAWAKGLQGSQILEVWLRWR</sequence>
<organism evidence="3 4">
    <name type="scientific">Canna indica</name>
    <name type="common">Indian-shot</name>
    <dbReference type="NCBI Taxonomy" id="4628"/>
    <lineage>
        <taxon>Eukaryota</taxon>
        <taxon>Viridiplantae</taxon>
        <taxon>Streptophyta</taxon>
        <taxon>Embryophyta</taxon>
        <taxon>Tracheophyta</taxon>
        <taxon>Spermatophyta</taxon>
        <taxon>Magnoliopsida</taxon>
        <taxon>Liliopsida</taxon>
        <taxon>Zingiberales</taxon>
        <taxon>Cannaceae</taxon>
        <taxon>Canna</taxon>
    </lineage>
</organism>
<reference evidence="3 4" key="1">
    <citation type="submission" date="2023-10" db="EMBL/GenBank/DDBJ databases">
        <title>Chromosome-scale genome assembly provides insights into flower coloration mechanisms of Canna indica.</title>
        <authorList>
            <person name="Li C."/>
        </authorList>
    </citation>
    <scope>NUCLEOTIDE SEQUENCE [LARGE SCALE GENOMIC DNA]</scope>
    <source>
        <tissue evidence="3">Flower</tissue>
    </source>
</reference>
<accession>A0AAQ3Q5S9</accession>
<evidence type="ECO:0000256" key="1">
    <source>
        <dbReference type="SAM" id="MobiDB-lite"/>
    </source>
</evidence>
<dbReference type="PANTHER" id="PTHR31973">
    <property type="entry name" value="POLYPROTEIN, PUTATIVE-RELATED"/>
    <property type="match status" value="1"/>
</dbReference>
<feature type="region of interest" description="Disordered" evidence="1">
    <location>
        <begin position="1"/>
        <end position="72"/>
    </location>
</feature>
<dbReference type="AlphaFoldDB" id="A0AAQ3Q5S9"/>
<feature type="domain" description="Transposase MuDR plant" evidence="2">
    <location>
        <begin position="109"/>
        <end position="174"/>
    </location>
</feature>